<dbReference type="AlphaFoldDB" id="A0A8C4ZUF6"/>
<accession>A0A8C4ZUF6</accession>
<feature type="compositionally biased region" description="Basic and acidic residues" evidence="6">
    <location>
        <begin position="340"/>
        <end position="354"/>
    </location>
</feature>
<dbReference type="Proteomes" id="UP000694546">
    <property type="component" value="Chromosome 3"/>
</dbReference>
<keyword evidence="4" id="KW-0862">Zinc</keyword>
<evidence type="ECO:0000256" key="3">
    <source>
        <dbReference type="ARBA" id="ARBA00022771"/>
    </source>
</evidence>
<dbReference type="PANTHER" id="PTHR23235:SF23">
    <property type="entry name" value="TRANSCRIPTION FACTOR SP6"/>
    <property type="match status" value="1"/>
</dbReference>
<evidence type="ECO:0000259" key="7">
    <source>
        <dbReference type="PROSITE" id="PS50157"/>
    </source>
</evidence>
<dbReference type="InterPro" id="IPR013087">
    <property type="entry name" value="Znf_C2H2_type"/>
</dbReference>
<dbReference type="GO" id="GO:0000981">
    <property type="term" value="F:DNA-binding transcription factor activity, RNA polymerase II-specific"/>
    <property type="evidence" value="ECO:0007669"/>
    <property type="project" value="TreeGrafter"/>
</dbReference>
<dbReference type="GeneTree" id="ENSGT00940000161498"/>
<sequence length="386" mass="42542">MLLSLHFSLTASPWEVPGSRALWLVSVWTCPTPPPPPTSTSPPSPPLSPHGHAAWIWGIKALAQNPSDRSWYSPKQIHKQTHTRHVSTMAHPYEPWLRTAPPGGSSDDMNIPSWWDLHTGPGSWMDLQAGQGVGLPSVGTGVSMGLQSSLGHYGSEPQLCTLPPAQLDPGCHSAHLFQQDGFKMEPLGQEMMQQERFSLEEPQDNAGAARPKAQRRASSRGAGQAVCRCPNCVHAEQMGQSTDDGRRKHMHNCHIPGCGKAYAKTSHLKAHLRWHSGDRPFVCNWLFCGKRFTRSDELQRHLQTHTGAKKFSCALCPRVFMRNDHLAKHMRTHESSPGQGEERVNGEGRMEKGLDTPTAPQPSSHAPKLIHSKTIPIARGLDQVPL</sequence>
<organism evidence="8 9">
    <name type="scientific">Gadus morhua</name>
    <name type="common">Atlantic cod</name>
    <dbReference type="NCBI Taxonomy" id="8049"/>
    <lineage>
        <taxon>Eukaryota</taxon>
        <taxon>Metazoa</taxon>
        <taxon>Chordata</taxon>
        <taxon>Craniata</taxon>
        <taxon>Vertebrata</taxon>
        <taxon>Euteleostomi</taxon>
        <taxon>Actinopterygii</taxon>
        <taxon>Neopterygii</taxon>
        <taxon>Teleostei</taxon>
        <taxon>Neoteleostei</taxon>
        <taxon>Acanthomorphata</taxon>
        <taxon>Zeiogadaria</taxon>
        <taxon>Gadariae</taxon>
        <taxon>Gadiformes</taxon>
        <taxon>Gadoidei</taxon>
        <taxon>Gadidae</taxon>
        <taxon>Gadus</taxon>
    </lineage>
</organism>
<evidence type="ECO:0000256" key="6">
    <source>
        <dbReference type="SAM" id="MobiDB-lite"/>
    </source>
</evidence>
<dbReference type="GO" id="GO:0000978">
    <property type="term" value="F:RNA polymerase II cis-regulatory region sequence-specific DNA binding"/>
    <property type="evidence" value="ECO:0007669"/>
    <property type="project" value="TreeGrafter"/>
</dbReference>
<dbReference type="SMART" id="SM00355">
    <property type="entry name" value="ZnF_C2H2"/>
    <property type="match status" value="3"/>
</dbReference>
<dbReference type="InterPro" id="IPR036236">
    <property type="entry name" value="Znf_C2H2_sf"/>
</dbReference>
<dbReference type="PROSITE" id="PS00028">
    <property type="entry name" value="ZINC_FINGER_C2H2_1"/>
    <property type="match status" value="3"/>
</dbReference>
<protein>
    <recommendedName>
        <fullName evidence="7">C2H2-type domain-containing protein</fullName>
    </recommendedName>
</protein>
<dbReference type="SUPFAM" id="SSF57667">
    <property type="entry name" value="beta-beta-alpha zinc fingers"/>
    <property type="match status" value="2"/>
</dbReference>
<dbReference type="OMA" id="HGPPRLE"/>
<evidence type="ECO:0000256" key="5">
    <source>
        <dbReference type="PROSITE-ProRule" id="PRU00042"/>
    </source>
</evidence>
<evidence type="ECO:0000313" key="8">
    <source>
        <dbReference type="Ensembl" id="ENSGMOP00000021960.2"/>
    </source>
</evidence>
<dbReference type="Gene3D" id="3.30.160.60">
    <property type="entry name" value="Classic Zinc Finger"/>
    <property type="match status" value="3"/>
</dbReference>
<proteinExistence type="predicted"/>
<dbReference type="GO" id="GO:0005634">
    <property type="term" value="C:nucleus"/>
    <property type="evidence" value="ECO:0007669"/>
    <property type="project" value="UniProtKB-SubCell"/>
</dbReference>
<dbReference type="PROSITE" id="PS50157">
    <property type="entry name" value="ZINC_FINGER_C2H2_2"/>
    <property type="match status" value="3"/>
</dbReference>
<feature type="domain" description="C2H2-type" evidence="7">
    <location>
        <begin position="251"/>
        <end position="280"/>
    </location>
</feature>
<dbReference type="CTD" id="80320"/>
<evidence type="ECO:0000256" key="2">
    <source>
        <dbReference type="ARBA" id="ARBA00022737"/>
    </source>
</evidence>
<evidence type="ECO:0000313" key="9">
    <source>
        <dbReference type="Proteomes" id="UP000694546"/>
    </source>
</evidence>
<reference evidence="8" key="2">
    <citation type="submission" date="2025-09" db="UniProtKB">
        <authorList>
            <consortium name="Ensembl"/>
        </authorList>
    </citation>
    <scope>IDENTIFICATION</scope>
</reference>
<keyword evidence="9" id="KW-1185">Reference proteome</keyword>
<keyword evidence="2" id="KW-0677">Repeat</keyword>
<reference evidence="8" key="1">
    <citation type="submission" date="2025-08" db="UniProtKB">
        <authorList>
            <consortium name="Ensembl"/>
        </authorList>
    </citation>
    <scope>IDENTIFICATION</scope>
</reference>
<name>A0A8C4ZUF6_GADMO</name>
<feature type="region of interest" description="Disordered" evidence="6">
    <location>
        <begin position="200"/>
        <end position="220"/>
    </location>
</feature>
<evidence type="ECO:0000256" key="4">
    <source>
        <dbReference type="ARBA" id="ARBA00022833"/>
    </source>
</evidence>
<feature type="region of interest" description="Disordered" evidence="6">
    <location>
        <begin position="329"/>
        <end position="370"/>
    </location>
</feature>
<keyword evidence="3 5" id="KW-0863">Zinc-finger</keyword>
<dbReference type="Pfam" id="PF00096">
    <property type="entry name" value="zf-C2H2"/>
    <property type="match status" value="3"/>
</dbReference>
<dbReference type="KEGG" id="gmh:115540547"/>
<feature type="domain" description="C2H2-type" evidence="7">
    <location>
        <begin position="281"/>
        <end position="310"/>
    </location>
</feature>
<dbReference type="Ensembl" id="ENSGMOT00000022478.2">
    <property type="protein sequence ID" value="ENSGMOP00000021960.2"/>
    <property type="gene ID" value="ENSGMOG00000020473.2"/>
</dbReference>
<feature type="domain" description="C2H2-type" evidence="7">
    <location>
        <begin position="311"/>
        <end position="338"/>
    </location>
</feature>
<dbReference type="PANTHER" id="PTHR23235">
    <property type="entry name" value="KRUEPPEL-LIKE TRANSCRIPTION FACTOR"/>
    <property type="match status" value="1"/>
</dbReference>
<dbReference type="GO" id="GO:0008270">
    <property type="term" value="F:zinc ion binding"/>
    <property type="evidence" value="ECO:0007669"/>
    <property type="project" value="UniProtKB-KW"/>
</dbReference>
<keyword evidence="1" id="KW-0479">Metal-binding</keyword>
<evidence type="ECO:0000256" key="1">
    <source>
        <dbReference type="ARBA" id="ARBA00022723"/>
    </source>
</evidence>